<comment type="subcellular location">
    <subcellularLocation>
        <location evidence="1">Cytoplasm</location>
    </subcellularLocation>
</comment>
<dbReference type="AlphaFoldDB" id="A0A136J9D5"/>
<sequence>MPVRQMQPLLFEAVSKHTATVIFLHGLGDTGHGWASAVENWRMRSRLNHVKFLLPHAPMIPITCNGGMQMPGWYDIAALTGRVEDLRSNQDEAGLLRSREYVAGLIQAEVDAGIPSSRIVLGGFSQGGAVSLFAGLTGGFKLAGIIGMSSYLPLDSKLAEYLDKSDLNRKTPIHMYHGGADPVVPTALGRETHAMLKGLGFDINMKIYPGMPHSACPEEIEEVEAFIGKCLPADGEKKSEL</sequence>
<dbReference type="InterPro" id="IPR003140">
    <property type="entry name" value="PLipase/COase/thioEstase"/>
</dbReference>
<dbReference type="FunFam" id="3.40.50.1820:FF:000010">
    <property type="entry name" value="Acyl-protein thioesterase 2"/>
    <property type="match status" value="1"/>
</dbReference>
<evidence type="ECO:0000256" key="3">
    <source>
        <dbReference type="ARBA" id="ARBA00012423"/>
    </source>
</evidence>
<keyword evidence="5" id="KW-0719">Serine esterase</keyword>
<dbReference type="STRING" id="196109.A0A136J9D5"/>
<evidence type="ECO:0000256" key="2">
    <source>
        <dbReference type="ARBA" id="ARBA00006499"/>
    </source>
</evidence>
<evidence type="ECO:0000256" key="10">
    <source>
        <dbReference type="ARBA" id="ARBA00029392"/>
    </source>
</evidence>
<accession>A0A136J9D5</accession>
<comment type="function">
    <text evidence="10">Hydrolyzes fatty acids from S-acylated cysteine residues in proteins with a strong preference for palmitoylated G-alpha proteins over other acyl substrates. Mediates the deacylation of G-alpha proteins such as GPA1 in vivo, but has weak or no activity toward palmitoylated Ras proteins. Has weak lysophospholipase activity in vitro; however such activity may not exist in vivo.</text>
</comment>
<dbReference type="OrthoDB" id="2418081at2759"/>
<dbReference type="GO" id="GO:0006631">
    <property type="term" value="P:fatty acid metabolic process"/>
    <property type="evidence" value="ECO:0007669"/>
    <property type="project" value="UniProtKB-KW"/>
</dbReference>
<dbReference type="InterPro" id="IPR029058">
    <property type="entry name" value="AB_hydrolase_fold"/>
</dbReference>
<dbReference type="Gene3D" id="3.40.50.1820">
    <property type="entry name" value="alpha/beta hydrolase"/>
    <property type="match status" value="1"/>
</dbReference>
<keyword evidence="9" id="KW-0443">Lipid metabolism</keyword>
<feature type="domain" description="Phospholipase/carboxylesterase/thioesterase" evidence="13">
    <location>
        <begin position="14"/>
        <end position="230"/>
    </location>
</feature>
<dbReference type="PANTHER" id="PTHR10655:SF17">
    <property type="entry name" value="LYSOPHOSPHOLIPASE-LIKE PROTEIN 1"/>
    <property type="match status" value="1"/>
</dbReference>
<proteinExistence type="inferred from homology"/>
<dbReference type="SUPFAM" id="SSF53474">
    <property type="entry name" value="alpha/beta-Hydrolases"/>
    <property type="match status" value="1"/>
</dbReference>
<evidence type="ECO:0000256" key="7">
    <source>
        <dbReference type="ARBA" id="ARBA00022801"/>
    </source>
</evidence>
<keyword evidence="15" id="KW-1185">Reference proteome</keyword>
<dbReference type="FunCoup" id="A0A136J9D5">
    <property type="interactions" value="464"/>
</dbReference>
<name>A0A136J9D5_9PEZI</name>
<gene>
    <name evidence="14" type="ORF">Micbo1qcDRAFT_172645</name>
</gene>
<comment type="catalytic activity">
    <reaction evidence="12">
        <text>S-hexadecanoyl-L-cysteinyl-[protein] + H2O = L-cysteinyl-[protein] + hexadecanoate + H(+)</text>
        <dbReference type="Rhea" id="RHEA:19233"/>
        <dbReference type="Rhea" id="RHEA-COMP:10131"/>
        <dbReference type="Rhea" id="RHEA-COMP:11032"/>
        <dbReference type="ChEBI" id="CHEBI:7896"/>
        <dbReference type="ChEBI" id="CHEBI:15377"/>
        <dbReference type="ChEBI" id="CHEBI:15378"/>
        <dbReference type="ChEBI" id="CHEBI:29950"/>
        <dbReference type="ChEBI" id="CHEBI:74151"/>
        <dbReference type="EC" id="3.1.2.22"/>
    </reaction>
</comment>
<dbReference type="EC" id="3.1.2.22" evidence="3"/>
<evidence type="ECO:0000256" key="1">
    <source>
        <dbReference type="ARBA" id="ARBA00004496"/>
    </source>
</evidence>
<evidence type="ECO:0000256" key="6">
    <source>
        <dbReference type="ARBA" id="ARBA00022490"/>
    </source>
</evidence>
<organism evidence="14 15">
    <name type="scientific">Microdochium bolleyi</name>
    <dbReference type="NCBI Taxonomy" id="196109"/>
    <lineage>
        <taxon>Eukaryota</taxon>
        <taxon>Fungi</taxon>
        <taxon>Dikarya</taxon>
        <taxon>Ascomycota</taxon>
        <taxon>Pezizomycotina</taxon>
        <taxon>Sordariomycetes</taxon>
        <taxon>Xylariomycetidae</taxon>
        <taxon>Xylariales</taxon>
        <taxon>Microdochiaceae</taxon>
        <taxon>Microdochium</taxon>
    </lineage>
</organism>
<dbReference type="InParanoid" id="A0A136J9D5"/>
<keyword evidence="7" id="KW-0378">Hydrolase</keyword>
<evidence type="ECO:0000313" key="14">
    <source>
        <dbReference type="EMBL" id="KXJ93742.1"/>
    </source>
</evidence>
<evidence type="ECO:0000259" key="13">
    <source>
        <dbReference type="Pfam" id="PF02230"/>
    </source>
</evidence>
<keyword evidence="8" id="KW-0276">Fatty acid metabolism</keyword>
<protein>
    <recommendedName>
        <fullName evidence="4">Acyl-protein thioesterase 1</fullName>
        <ecNumber evidence="3">3.1.2.22</ecNumber>
    </recommendedName>
    <alternativeName>
        <fullName evidence="11">Palmitoyl-protein hydrolase</fullName>
    </alternativeName>
</protein>
<reference evidence="15" key="1">
    <citation type="submission" date="2016-02" db="EMBL/GenBank/DDBJ databases">
        <title>Draft genome sequence of Microdochium bolleyi, a fungal endophyte of beachgrass.</title>
        <authorList>
            <consortium name="DOE Joint Genome Institute"/>
            <person name="David A.S."/>
            <person name="May G."/>
            <person name="Haridas S."/>
            <person name="Lim J."/>
            <person name="Wang M."/>
            <person name="Labutti K."/>
            <person name="Lipzen A."/>
            <person name="Barry K."/>
            <person name="Grigoriev I.V."/>
        </authorList>
    </citation>
    <scope>NUCLEOTIDE SEQUENCE [LARGE SCALE GENOMIC DNA]</scope>
    <source>
        <strain evidence="15">J235TASD1</strain>
    </source>
</reference>
<dbReference type="EMBL" id="KQ964247">
    <property type="protein sequence ID" value="KXJ93742.1"/>
    <property type="molecule type" value="Genomic_DNA"/>
</dbReference>
<comment type="similarity">
    <text evidence="2">Belongs to the AB hydrolase superfamily. AB hydrolase 2 family.</text>
</comment>
<dbReference type="GO" id="GO:0005737">
    <property type="term" value="C:cytoplasm"/>
    <property type="evidence" value="ECO:0007669"/>
    <property type="project" value="UniProtKB-SubCell"/>
</dbReference>
<dbReference type="GO" id="GO:0052689">
    <property type="term" value="F:carboxylic ester hydrolase activity"/>
    <property type="evidence" value="ECO:0007669"/>
    <property type="project" value="UniProtKB-KW"/>
</dbReference>
<dbReference type="InterPro" id="IPR050565">
    <property type="entry name" value="LYPA1-2/EST-like"/>
</dbReference>
<evidence type="ECO:0000256" key="5">
    <source>
        <dbReference type="ARBA" id="ARBA00022487"/>
    </source>
</evidence>
<evidence type="ECO:0000256" key="12">
    <source>
        <dbReference type="ARBA" id="ARBA00047337"/>
    </source>
</evidence>
<evidence type="ECO:0000313" key="15">
    <source>
        <dbReference type="Proteomes" id="UP000070501"/>
    </source>
</evidence>
<evidence type="ECO:0000256" key="8">
    <source>
        <dbReference type="ARBA" id="ARBA00022832"/>
    </source>
</evidence>
<evidence type="ECO:0000256" key="11">
    <source>
        <dbReference type="ARBA" id="ARBA00031195"/>
    </source>
</evidence>
<dbReference type="Pfam" id="PF02230">
    <property type="entry name" value="Abhydrolase_2"/>
    <property type="match status" value="1"/>
</dbReference>
<dbReference type="Proteomes" id="UP000070501">
    <property type="component" value="Unassembled WGS sequence"/>
</dbReference>
<keyword evidence="6" id="KW-0963">Cytoplasm</keyword>
<dbReference type="GO" id="GO:0008474">
    <property type="term" value="F:palmitoyl-(protein) hydrolase activity"/>
    <property type="evidence" value="ECO:0007669"/>
    <property type="project" value="UniProtKB-EC"/>
</dbReference>
<dbReference type="PANTHER" id="PTHR10655">
    <property type="entry name" value="LYSOPHOSPHOLIPASE-RELATED"/>
    <property type="match status" value="1"/>
</dbReference>
<evidence type="ECO:0000256" key="4">
    <source>
        <dbReference type="ARBA" id="ARBA00014923"/>
    </source>
</evidence>
<evidence type="ECO:0000256" key="9">
    <source>
        <dbReference type="ARBA" id="ARBA00023098"/>
    </source>
</evidence>